<name>A0A0V1E7F0_TRIPS</name>
<accession>A0A0V1E7F0</accession>
<evidence type="ECO:0000313" key="3">
    <source>
        <dbReference type="EMBL" id="KRZ33522.1"/>
    </source>
</evidence>
<dbReference type="Proteomes" id="UP000054805">
    <property type="component" value="Unassembled WGS sequence"/>
</dbReference>
<comment type="caution">
    <text evidence="1">The sequence shown here is derived from an EMBL/GenBank/DDBJ whole genome shotgun (WGS) entry which is preliminary data.</text>
</comment>
<evidence type="ECO:0000313" key="4">
    <source>
        <dbReference type="Proteomes" id="UP000054632"/>
    </source>
</evidence>
<gene>
    <name evidence="1" type="ORF">T4A_11929</name>
    <name evidence="2" type="ORF">T4B_2426</name>
    <name evidence="3" type="ORF">T4C_6807</name>
</gene>
<dbReference type="AlphaFoldDB" id="A0A0V1E7F0"/>
<dbReference type="Proteomes" id="UP000054826">
    <property type="component" value="Unassembled WGS sequence"/>
</dbReference>
<proteinExistence type="predicted"/>
<dbReference type="EMBL" id="JYDR01000088">
    <property type="protein sequence ID" value="KRY69546.1"/>
    <property type="molecule type" value="Genomic_DNA"/>
</dbReference>
<dbReference type="EMBL" id="JYDS01000072">
    <property type="protein sequence ID" value="KRZ27365.1"/>
    <property type="molecule type" value="Genomic_DNA"/>
</dbReference>
<protein>
    <submittedName>
        <fullName evidence="1">Uncharacterized protein</fullName>
    </submittedName>
</protein>
<evidence type="ECO:0000313" key="5">
    <source>
        <dbReference type="Proteomes" id="UP000054805"/>
    </source>
</evidence>
<organism evidence="1 4">
    <name type="scientific">Trichinella pseudospiralis</name>
    <name type="common">Parasitic roundworm</name>
    <dbReference type="NCBI Taxonomy" id="6337"/>
    <lineage>
        <taxon>Eukaryota</taxon>
        <taxon>Metazoa</taxon>
        <taxon>Ecdysozoa</taxon>
        <taxon>Nematoda</taxon>
        <taxon>Enoplea</taxon>
        <taxon>Dorylaimia</taxon>
        <taxon>Trichinellida</taxon>
        <taxon>Trichinellidae</taxon>
        <taxon>Trichinella</taxon>
    </lineage>
</organism>
<dbReference type="Proteomes" id="UP000054632">
    <property type="component" value="Unassembled WGS sequence"/>
</dbReference>
<dbReference type="EMBL" id="JYDV01000103">
    <property type="protein sequence ID" value="KRZ33522.1"/>
    <property type="molecule type" value="Genomic_DNA"/>
</dbReference>
<evidence type="ECO:0000313" key="2">
    <source>
        <dbReference type="EMBL" id="KRZ27365.1"/>
    </source>
</evidence>
<evidence type="ECO:0000313" key="1">
    <source>
        <dbReference type="EMBL" id="KRY69546.1"/>
    </source>
</evidence>
<sequence length="171" mass="19329">MKLLAATVERSRKQIRTFSSRQAHHIFPAVNKHDFDTQRVVVETFAYNTILQLELTNPVSDRVTSQTVTGDDLSFQAVLEQMRPLNALHIAYLHTASCVLPLGEFGGKKHYWSTNRLLTQANRRRDMTKLIMAAGQDNKLATTHCETMARVSLARDRPSTVVILLIVDIIT</sequence>
<reference evidence="4 5" key="1">
    <citation type="submission" date="2015-01" db="EMBL/GenBank/DDBJ databases">
        <title>Evolution of Trichinella species and genotypes.</title>
        <authorList>
            <person name="Korhonen P.K."/>
            <person name="Edoardo P."/>
            <person name="Giuseppe L.R."/>
            <person name="Gasser R.B."/>
        </authorList>
    </citation>
    <scope>NUCLEOTIDE SEQUENCE [LARGE SCALE GENOMIC DNA]</scope>
    <source>
        <strain evidence="1">ISS13</strain>
        <strain evidence="3">ISS176</strain>
        <strain evidence="2">ISS588</strain>
    </source>
</reference>
<keyword evidence="5" id="KW-1185">Reference proteome</keyword>